<evidence type="ECO:0000256" key="21">
    <source>
        <dbReference type="ARBA" id="ARBA00070412"/>
    </source>
</evidence>
<dbReference type="Gene3D" id="3.40.50.720">
    <property type="entry name" value="NAD(P)-binding Rossmann-like Domain"/>
    <property type="match status" value="1"/>
</dbReference>
<dbReference type="InterPro" id="IPR036986">
    <property type="entry name" value="S4_RNA-bd_sf"/>
</dbReference>
<dbReference type="SUPFAM" id="SSF51735">
    <property type="entry name" value="NAD(P)-binding Rossmann-fold domains"/>
    <property type="match status" value="1"/>
</dbReference>
<dbReference type="InterPro" id="IPR041982">
    <property type="entry name" value="Ribosomal_eS4_KOW"/>
</dbReference>
<keyword evidence="27" id="KW-1185">Reference proteome</keyword>
<evidence type="ECO:0000256" key="20">
    <source>
        <dbReference type="ARBA" id="ARBA00064903"/>
    </source>
</evidence>
<protein>
    <recommendedName>
        <fullName evidence="21">Programmed cell death 1 ligand 2</fullName>
    </recommendedName>
    <alternativeName>
        <fullName evidence="22">Butyrophilin B7-DC</fullName>
    </alternativeName>
</protein>
<dbReference type="GO" id="GO:0042130">
    <property type="term" value="P:negative regulation of T cell proliferation"/>
    <property type="evidence" value="ECO:0007669"/>
    <property type="project" value="UniProtKB-ARBA"/>
</dbReference>
<dbReference type="CDD" id="cd20983">
    <property type="entry name" value="IgV_PD-L2"/>
    <property type="match status" value="1"/>
</dbReference>
<evidence type="ECO:0000256" key="14">
    <source>
        <dbReference type="ARBA" id="ARBA00023136"/>
    </source>
</evidence>
<dbReference type="GO" id="GO:0002250">
    <property type="term" value="P:adaptive immune response"/>
    <property type="evidence" value="ECO:0007669"/>
    <property type="project" value="UniProtKB-KW"/>
</dbReference>
<keyword evidence="19" id="KW-0393">Immunoglobulin domain</keyword>
<dbReference type="SMART" id="SM00409">
    <property type="entry name" value="IG"/>
    <property type="match status" value="1"/>
</dbReference>
<dbReference type="Pfam" id="PF22705">
    <property type="entry name" value="C2-set_3"/>
    <property type="match status" value="1"/>
</dbReference>
<keyword evidence="9" id="KW-0391">Immunity</keyword>
<evidence type="ECO:0000256" key="1">
    <source>
        <dbReference type="ARBA" id="ARBA00004251"/>
    </source>
</evidence>
<dbReference type="eggNOG" id="ENOG502S1Y9">
    <property type="taxonomic scope" value="Eukaryota"/>
</dbReference>
<dbReference type="InterPro" id="IPR013783">
    <property type="entry name" value="Ig-like_fold"/>
</dbReference>
<keyword evidence="16" id="KW-0675">Receptor</keyword>
<dbReference type="FunFam" id="2.40.50.740:FF:000001">
    <property type="entry name" value="40S ribosomal protein S4"/>
    <property type="match status" value="1"/>
</dbReference>
<evidence type="ECO:0000313" key="26">
    <source>
        <dbReference type="EMBL" id="ELW63068.1"/>
    </source>
</evidence>
<evidence type="ECO:0000256" key="7">
    <source>
        <dbReference type="ARBA" id="ARBA00022730"/>
    </source>
</evidence>
<keyword evidence="15" id="KW-1015">Disulfide bond</keyword>
<evidence type="ECO:0000256" key="8">
    <source>
        <dbReference type="ARBA" id="ARBA00022737"/>
    </source>
</evidence>
<dbReference type="GO" id="GO:0019843">
    <property type="term" value="F:rRNA binding"/>
    <property type="evidence" value="ECO:0007669"/>
    <property type="project" value="UniProtKB-KW"/>
</dbReference>
<feature type="compositionally biased region" description="Basic and acidic residues" evidence="23">
    <location>
        <begin position="599"/>
        <end position="612"/>
    </location>
</feature>
<comment type="subcellular location">
    <subcellularLocation>
        <location evidence="1">Cell membrane</location>
        <topology evidence="1">Single-pass type I membrane protein</topology>
    </subcellularLocation>
</comment>
<reference evidence="27" key="1">
    <citation type="submission" date="2012-07" db="EMBL/GenBank/DDBJ databases">
        <title>Genome of the Chinese tree shrew, a rising model animal genetically related to primates.</title>
        <authorList>
            <person name="Zhang G."/>
            <person name="Fan Y."/>
            <person name="Yao Y."/>
            <person name="Huang Z."/>
        </authorList>
    </citation>
    <scope>NUCLEOTIDE SEQUENCE [LARGE SCALE GENOMIC DNA]</scope>
</reference>
<keyword evidence="11 26" id="KW-0689">Ribosomal protein</keyword>
<dbReference type="InterPro" id="IPR007110">
    <property type="entry name" value="Ig-like_dom"/>
</dbReference>
<dbReference type="InterPro" id="IPR014722">
    <property type="entry name" value="Rib_uL2_dom2"/>
</dbReference>
<name>L9KK13_TUPCH</name>
<keyword evidence="17" id="KW-0325">Glycoprotein</keyword>
<evidence type="ECO:0000256" key="5">
    <source>
        <dbReference type="ARBA" id="ARBA00022692"/>
    </source>
</evidence>
<dbReference type="InterPro" id="IPR003599">
    <property type="entry name" value="Ig_sub"/>
</dbReference>
<evidence type="ECO:0000256" key="24">
    <source>
        <dbReference type="SAM" id="Phobius"/>
    </source>
</evidence>
<dbReference type="Gene3D" id="2.30.30.30">
    <property type="match status" value="1"/>
</dbReference>
<dbReference type="SUPFAM" id="SSF48726">
    <property type="entry name" value="Immunoglobulin"/>
    <property type="match status" value="2"/>
</dbReference>
<comment type="subunit">
    <text evidence="20">Interacts with PDCD1.</text>
</comment>
<sequence>MLSLGLQLHQIAVSVPKELYAVDYGGNVTLECDFDTGGHVELEAIKASLQKVENETSPNSERATLLEEQLPLGKALFHIPSVQVRDAGQYRCLIIYGLAWDYKYLTLKVKGDEVKKICTQRFIKIDGKVRTDITYPAGFMDVIGIDKTGENFRLIYDTKGRFAVHRITPQEAKYKLCKVRKIFLGTKGIPHLVTHDARTIRYLDPLIKVNDTIQIDLETGKSSDFIKFDTGNLCMVAGGASLGRIGVITNRERHPGSFDVVHVKDANGNSFATRLSNIFVIGNGNKPGISLPRGKGIRLTIAKERDKRPAAKQSTSYKNINIHSQEIPGTGEVELSCQAKGYPLAEVFWPNVSVPANTSHTRTPEGLYQVTSVLRLKSHPGRNVSCVFWNTNVKERTSATIDSLGQKKPKDVKPVLLHIVIPSCIIALMFIVTMIALKKQFCLKLCSRKGLGMHLNNGRWSATSSCKPFRGIWVYGSRFLTPAFQSISDLVDGLVAIMNGSVSSPINLGNPEEHTILEFAQLIKNLLGRGSEIQFLSEAQDDLQKRKPDIKKVKPMLGWEPLVPLEEGLNRAIQCFQNLRTGQAISTSPNQSQPRLKKDKPATTEPLLRRTQDSLFYT</sequence>
<dbReference type="InterPro" id="IPR013845">
    <property type="entry name" value="Ribosomal_eS4_central_region"/>
</dbReference>
<evidence type="ECO:0000256" key="10">
    <source>
        <dbReference type="ARBA" id="ARBA00022884"/>
    </source>
</evidence>
<dbReference type="FunFam" id="2.30.30.30:FF:000005">
    <property type="entry name" value="40S ribosomal protein S4"/>
    <property type="match status" value="1"/>
</dbReference>
<dbReference type="FunCoup" id="L9KK13">
    <property type="interactions" value="445"/>
</dbReference>
<keyword evidence="18" id="KW-0687">Ribonucleoprotein</keyword>
<dbReference type="GO" id="GO:0006412">
    <property type="term" value="P:translation"/>
    <property type="evidence" value="ECO:0007669"/>
    <property type="project" value="InterPro"/>
</dbReference>
<evidence type="ECO:0000256" key="12">
    <source>
        <dbReference type="ARBA" id="ARBA00022989"/>
    </source>
</evidence>
<evidence type="ECO:0000256" key="23">
    <source>
        <dbReference type="SAM" id="MobiDB-lite"/>
    </source>
</evidence>
<dbReference type="Proteomes" id="UP000011518">
    <property type="component" value="Unassembled WGS sequence"/>
</dbReference>
<dbReference type="Gene3D" id="2.40.50.740">
    <property type="match status" value="1"/>
</dbReference>
<dbReference type="InterPro" id="IPR038237">
    <property type="entry name" value="Ribosomal_eS4_central_sf"/>
</dbReference>
<keyword evidence="13" id="KW-1064">Adaptive immunity</keyword>
<dbReference type="GO" id="GO:0005886">
    <property type="term" value="C:plasma membrane"/>
    <property type="evidence" value="ECO:0007669"/>
    <property type="project" value="UniProtKB-SubCell"/>
</dbReference>
<dbReference type="InterPro" id="IPR000876">
    <property type="entry name" value="Ribosomal_eS4"/>
</dbReference>
<keyword evidence="4" id="KW-1003">Cell membrane</keyword>
<keyword evidence="10" id="KW-0694">RNA-binding</keyword>
<dbReference type="GO" id="GO:0003735">
    <property type="term" value="F:structural constituent of ribosome"/>
    <property type="evidence" value="ECO:0007669"/>
    <property type="project" value="InterPro"/>
</dbReference>
<dbReference type="InParanoid" id="L9KK13"/>
<organism evidence="26 27">
    <name type="scientific">Tupaia chinensis</name>
    <name type="common">Chinese tree shrew</name>
    <name type="synonym">Tupaia belangeri chinensis</name>
    <dbReference type="NCBI Taxonomy" id="246437"/>
    <lineage>
        <taxon>Eukaryota</taxon>
        <taxon>Metazoa</taxon>
        <taxon>Chordata</taxon>
        <taxon>Craniata</taxon>
        <taxon>Vertebrata</taxon>
        <taxon>Euteleostomi</taxon>
        <taxon>Mammalia</taxon>
        <taxon>Eutheria</taxon>
        <taxon>Euarchontoglires</taxon>
        <taxon>Scandentia</taxon>
        <taxon>Tupaiidae</taxon>
        <taxon>Tupaia</taxon>
    </lineage>
</organism>
<proteinExistence type="inferred from homology"/>
<dbReference type="Pfam" id="PF16121">
    <property type="entry name" value="40S_S4_C"/>
    <property type="match status" value="1"/>
</dbReference>
<keyword evidence="5 24" id="KW-0812">Transmembrane</keyword>
<dbReference type="CDD" id="cd06087">
    <property type="entry name" value="KOW_RPS4"/>
    <property type="match status" value="1"/>
</dbReference>
<dbReference type="Gene3D" id="2.60.40.10">
    <property type="entry name" value="Immunoglobulins"/>
    <property type="match status" value="2"/>
</dbReference>
<dbReference type="InterPro" id="IPR036179">
    <property type="entry name" value="Ig-like_dom_sf"/>
</dbReference>
<evidence type="ECO:0000256" key="17">
    <source>
        <dbReference type="ARBA" id="ARBA00023180"/>
    </source>
</evidence>
<evidence type="ECO:0000256" key="19">
    <source>
        <dbReference type="ARBA" id="ARBA00023319"/>
    </source>
</evidence>
<dbReference type="InterPro" id="IPR032277">
    <property type="entry name" value="Ribosomal_eS4_C"/>
</dbReference>
<keyword evidence="12 24" id="KW-1133">Transmembrane helix</keyword>
<keyword evidence="14 24" id="KW-0472">Membrane</keyword>
<dbReference type="InterPro" id="IPR053896">
    <property type="entry name" value="BTN3A2-like_Ig-C"/>
</dbReference>
<dbReference type="FunFam" id="2.60.40.10:FF:001078">
    <property type="entry name" value="Programmed cell death 1 ligand 2"/>
    <property type="match status" value="1"/>
</dbReference>
<dbReference type="GO" id="GO:0022627">
    <property type="term" value="C:cytosolic small ribosomal subunit"/>
    <property type="evidence" value="ECO:0007669"/>
    <property type="project" value="TreeGrafter"/>
</dbReference>
<dbReference type="PANTHER" id="PTHR11581">
    <property type="entry name" value="30S/40S RIBOSOMAL PROTEIN S4"/>
    <property type="match status" value="1"/>
</dbReference>
<comment type="similarity">
    <text evidence="3">Belongs to the immunoglobulin superfamily. BTN/MOG family.</text>
</comment>
<comment type="similarity">
    <text evidence="2">Belongs to the eukaryotic ribosomal protein eS4 family.</text>
</comment>
<evidence type="ECO:0000256" key="4">
    <source>
        <dbReference type="ARBA" id="ARBA00022475"/>
    </source>
</evidence>
<feature type="transmembrane region" description="Helical" evidence="24">
    <location>
        <begin position="415"/>
        <end position="437"/>
    </location>
</feature>
<feature type="region of interest" description="Disordered" evidence="23">
    <location>
        <begin position="584"/>
        <end position="618"/>
    </location>
</feature>
<keyword evidence="8" id="KW-0677">Repeat</keyword>
<feature type="domain" description="Ig-like" evidence="25">
    <location>
        <begin position="309"/>
        <end position="402"/>
    </location>
</feature>
<evidence type="ECO:0000256" key="2">
    <source>
        <dbReference type="ARBA" id="ARBA00007500"/>
    </source>
</evidence>
<dbReference type="EMBL" id="KB320796">
    <property type="protein sequence ID" value="ELW63068.1"/>
    <property type="molecule type" value="Genomic_DNA"/>
</dbReference>
<dbReference type="InterPro" id="IPR036291">
    <property type="entry name" value="NAD(P)-bd_dom_sf"/>
</dbReference>
<gene>
    <name evidence="26" type="ORF">TREES_T100010007</name>
</gene>
<dbReference type="Pfam" id="PF00900">
    <property type="entry name" value="Ribosomal_S4e"/>
    <property type="match status" value="1"/>
</dbReference>
<dbReference type="Gene3D" id="3.10.290.10">
    <property type="entry name" value="RNA-binding S4 domain"/>
    <property type="match status" value="1"/>
</dbReference>
<reference evidence="27" key="2">
    <citation type="journal article" date="2013" name="Nat. Commun.">
        <title>Genome of the Chinese tree shrew.</title>
        <authorList>
            <person name="Fan Y."/>
            <person name="Huang Z.Y."/>
            <person name="Cao C.C."/>
            <person name="Chen C.S."/>
            <person name="Chen Y.X."/>
            <person name="Fan D.D."/>
            <person name="He J."/>
            <person name="Hou H.L."/>
            <person name="Hu L."/>
            <person name="Hu X.T."/>
            <person name="Jiang X.T."/>
            <person name="Lai R."/>
            <person name="Lang Y.S."/>
            <person name="Liang B."/>
            <person name="Liao S.G."/>
            <person name="Mu D."/>
            <person name="Ma Y.Y."/>
            <person name="Niu Y.Y."/>
            <person name="Sun X.Q."/>
            <person name="Xia J.Q."/>
            <person name="Xiao J."/>
            <person name="Xiong Z.Q."/>
            <person name="Xu L."/>
            <person name="Yang L."/>
            <person name="Zhang Y."/>
            <person name="Zhao W."/>
            <person name="Zhao X.D."/>
            <person name="Zheng Y.T."/>
            <person name="Zhou J.M."/>
            <person name="Zhu Y.B."/>
            <person name="Zhang G.J."/>
            <person name="Wang J."/>
            <person name="Yao Y.G."/>
        </authorList>
    </citation>
    <scope>NUCLEOTIDE SEQUENCE [LARGE SCALE GENOMIC DNA]</scope>
</reference>
<evidence type="ECO:0000256" key="11">
    <source>
        <dbReference type="ARBA" id="ARBA00022980"/>
    </source>
</evidence>
<evidence type="ECO:0000313" key="27">
    <source>
        <dbReference type="Proteomes" id="UP000011518"/>
    </source>
</evidence>
<keyword evidence="7" id="KW-0699">rRNA-binding</keyword>
<evidence type="ECO:0000256" key="9">
    <source>
        <dbReference type="ARBA" id="ARBA00022859"/>
    </source>
</evidence>
<keyword evidence="6" id="KW-0732">Signal</keyword>
<evidence type="ECO:0000256" key="18">
    <source>
        <dbReference type="ARBA" id="ARBA00023274"/>
    </source>
</evidence>
<evidence type="ECO:0000256" key="15">
    <source>
        <dbReference type="ARBA" id="ARBA00023157"/>
    </source>
</evidence>
<dbReference type="FunFam" id="2.60.40.10:FF:001239">
    <property type="entry name" value="Programmed cell death 1 ligand 2"/>
    <property type="match status" value="1"/>
</dbReference>
<dbReference type="STRING" id="246437.L9KK13"/>
<evidence type="ECO:0000256" key="22">
    <source>
        <dbReference type="ARBA" id="ARBA00079092"/>
    </source>
</evidence>
<dbReference type="PANTHER" id="PTHR11581:SF0">
    <property type="entry name" value="SMALL RIBOSOMAL SUBUNIT PROTEIN ES4"/>
    <property type="match status" value="1"/>
</dbReference>
<accession>L9KK13</accession>
<evidence type="ECO:0000259" key="25">
    <source>
        <dbReference type="PROSITE" id="PS50835"/>
    </source>
</evidence>
<feature type="compositionally biased region" description="Polar residues" evidence="23">
    <location>
        <begin position="584"/>
        <end position="594"/>
    </location>
</feature>
<dbReference type="PROSITE" id="PS50835">
    <property type="entry name" value="IG_LIKE"/>
    <property type="match status" value="1"/>
</dbReference>
<evidence type="ECO:0000256" key="13">
    <source>
        <dbReference type="ARBA" id="ARBA00023130"/>
    </source>
</evidence>
<dbReference type="AlphaFoldDB" id="L9KK13"/>
<evidence type="ECO:0000256" key="16">
    <source>
        <dbReference type="ARBA" id="ARBA00023170"/>
    </source>
</evidence>
<evidence type="ECO:0000256" key="6">
    <source>
        <dbReference type="ARBA" id="ARBA00022729"/>
    </source>
</evidence>
<evidence type="ECO:0000256" key="3">
    <source>
        <dbReference type="ARBA" id="ARBA00007591"/>
    </source>
</evidence>